<feature type="domain" description="R3H" evidence="1">
    <location>
        <begin position="84"/>
        <end position="150"/>
    </location>
</feature>
<sequence>MENIKKILEQKTKEILSHLKVSPKLEVVDEGETFKVVIEGDDLSFLIGYRGESLNGLQHLLASMLNKELNEWKHVVVDINGYKDSRKTKIEDMVRNFIDRVRFHDADVEMPPMNSFERRWVHMYVSEYPDIVSESAGEGRDRRVVLKLKGR</sequence>
<proteinExistence type="predicted"/>
<dbReference type="AlphaFoldDB" id="A0A7C4XT23"/>
<dbReference type="Pfam" id="PF13083">
    <property type="entry name" value="KH_KhpA-B"/>
    <property type="match status" value="1"/>
</dbReference>
<dbReference type="Gene3D" id="3.30.300.20">
    <property type="match status" value="1"/>
</dbReference>
<dbReference type="GO" id="GO:0003723">
    <property type="term" value="F:RNA binding"/>
    <property type="evidence" value="ECO:0007669"/>
    <property type="project" value="InterPro"/>
</dbReference>
<dbReference type="InterPro" id="IPR036867">
    <property type="entry name" value="R3H_dom_sf"/>
</dbReference>
<comment type="caution">
    <text evidence="2">The sequence shown here is derived from an EMBL/GenBank/DDBJ whole genome shotgun (WGS) entry which is preliminary data.</text>
</comment>
<dbReference type="Gene3D" id="3.30.1370.50">
    <property type="entry name" value="R3H-like domain"/>
    <property type="match status" value="1"/>
</dbReference>
<dbReference type="EMBL" id="DSRT01000028">
    <property type="protein sequence ID" value="HGW29399.1"/>
    <property type="molecule type" value="Genomic_DNA"/>
</dbReference>
<reference evidence="2" key="1">
    <citation type="journal article" date="2020" name="mSystems">
        <title>Genome- and Community-Level Interaction Insights into Carbon Utilization and Element Cycling Functions of Hydrothermarchaeota in Hydrothermal Sediment.</title>
        <authorList>
            <person name="Zhou Z."/>
            <person name="Liu Y."/>
            <person name="Xu W."/>
            <person name="Pan J."/>
            <person name="Luo Z.H."/>
            <person name="Li M."/>
        </authorList>
    </citation>
    <scope>NUCLEOTIDE SEQUENCE [LARGE SCALE GENOMIC DNA]</scope>
    <source>
        <strain evidence="2">SpSt-417</strain>
    </source>
</reference>
<accession>A0A7C4XT23</accession>
<dbReference type="SMART" id="SM00393">
    <property type="entry name" value="R3H"/>
    <property type="match status" value="1"/>
</dbReference>
<dbReference type="InterPro" id="IPR038008">
    <property type="entry name" value="Jag_KH"/>
</dbReference>
<gene>
    <name evidence="2" type="ORF">ENR63_00525</name>
</gene>
<protein>
    <submittedName>
        <fullName evidence="2">KH domain-containing protein</fullName>
    </submittedName>
</protein>
<dbReference type="PANTHER" id="PTHR35800">
    <property type="entry name" value="PROTEIN JAG"/>
    <property type="match status" value="1"/>
</dbReference>
<dbReference type="CDD" id="cd02414">
    <property type="entry name" value="KH-II_Jag"/>
    <property type="match status" value="1"/>
</dbReference>
<dbReference type="InterPro" id="IPR034079">
    <property type="entry name" value="R3H_KhpB"/>
</dbReference>
<dbReference type="PANTHER" id="PTHR35800:SF1">
    <property type="entry name" value="RNA-BINDING PROTEIN KHPB"/>
    <property type="match status" value="1"/>
</dbReference>
<evidence type="ECO:0000259" key="1">
    <source>
        <dbReference type="PROSITE" id="PS51061"/>
    </source>
</evidence>
<dbReference type="InterPro" id="IPR015946">
    <property type="entry name" value="KH_dom-like_a/b"/>
</dbReference>
<dbReference type="PROSITE" id="PS51061">
    <property type="entry name" value="R3H"/>
    <property type="match status" value="1"/>
</dbReference>
<evidence type="ECO:0000313" key="2">
    <source>
        <dbReference type="EMBL" id="HGW29399.1"/>
    </source>
</evidence>
<dbReference type="SUPFAM" id="SSF82708">
    <property type="entry name" value="R3H domain"/>
    <property type="match status" value="1"/>
</dbReference>
<dbReference type="InterPro" id="IPR001374">
    <property type="entry name" value="R3H_dom"/>
</dbReference>
<name>A0A7C4XT23_UNCKA</name>
<organism evidence="2">
    <name type="scientific">candidate division WWE3 bacterium</name>
    <dbReference type="NCBI Taxonomy" id="2053526"/>
    <lineage>
        <taxon>Bacteria</taxon>
        <taxon>Katanobacteria</taxon>
    </lineage>
</organism>
<dbReference type="InterPro" id="IPR039247">
    <property type="entry name" value="KhpB"/>
</dbReference>
<dbReference type="CDD" id="cd02644">
    <property type="entry name" value="R3H_jag"/>
    <property type="match status" value="1"/>
</dbReference>
<dbReference type="Pfam" id="PF01424">
    <property type="entry name" value="R3H"/>
    <property type="match status" value="1"/>
</dbReference>